<dbReference type="AlphaFoldDB" id="A0A0N5B3C7"/>
<evidence type="ECO:0000313" key="1">
    <source>
        <dbReference type="Proteomes" id="UP000046392"/>
    </source>
</evidence>
<dbReference type="WBParaSite" id="SPAL_0000057900.1">
    <property type="protein sequence ID" value="SPAL_0000057900.1"/>
    <property type="gene ID" value="SPAL_0000057900"/>
</dbReference>
<sequence length="68" mass="7886">MIHRYGLNNWADLDFDYDLLKTNHEASLAHESASSNDNSMTHIPNNRTRLLRTTIMGTDFRMETVFGQ</sequence>
<evidence type="ECO:0000313" key="2">
    <source>
        <dbReference type="WBParaSite" id="SPAL_0000057900.1"/>
    </source>
</evidence>
<dbReference type="Proteomes" id="UP000046392">
    <property type="component" value="Unplaced"/>
</dbReference>
<name>A0A0N5B3C7_STREA</name>
<keyword evidence="1" id="KW-1185">Reference proteome</keyword>
<dbReference type="STRING" id="174720.A0A0N5B3C7"/>
<protein>
    <submittedName>
        <fullName evidence="2">Uncharacterized protein</fullName>
    </submittedName>
</protein>
<reference evidence="2" key="1">
    <citation type="submission" date="2017-02" db="UniProtKB">
        <authorList>
            <consortium name="WormBaseParasite"/>
        </authorList>
    </citation>
    <scope>IDENTIFICATION</scope>
</reference>
<organism evidence="1 2">
    <name type="scientific">Strongyloides papillosus</name>
    <name type="common">Intestinal threadworm</name>
    <dbReference type="NCBI Taxonomy" id="174720"/>
    <lineage>
        <taxon>Eukaryota</taxon>
        <taxon>Metazoa</taxon>
        <taxon>Ecdysozoa</taxon>
        <taxon>Nematoda</taxon>
        <taxon>Chromadorea</taxon>
        <taxon>Rhabditida</taxon>
        <taxon>Tylenchina</taxon>
        <taxon>Panagrolaimomorpha</taxon>
        <taxon>Strongyloidoidea</taxon>
        <taxon>Strongyloididae</taxon>
        <taxon>Strongyloides</taxon>
    </lineage>
</organism>
<accession>A0A0N5B3C7</accession>
<proteinExistence type="predicted"/>